<dbReference type="Proteomes" id="UP000188533">
    <property type="component" value="Unassembled WGS sequence"/>
</dbReference>
<sequence length="120" mass="13396">MDINSGMSDSGFENQVPASPGDSSEFSFEALGIHDQWAYVKQLYGAAWEVTPDLGEHEENTEFPMEDGRAADQDSEGEEDDYGDIGHIDWEEFRGYGRGGRLTAAEQARAEFFREFTSIS</sequence>
<gene>
    <name evidence="2" type="ORF">LENED_000131</name>
</gene>
<feature type="compositionally biased region" description="Basic and acidic residues" evidence="1">
    <location>
        <begin position="54"/>
        <end position="72"/>
    </location>
</feature>
<dbReference type="EMBL" id="BDGU01000004">
    <property type="protein sequence ID" value="GAV98731.1"/>
    <property type="molecule type" value="Genomic_DNA"/>
</dbReference>
<protein>
    <submittedName>
        <fullName evidence="2">Uncharacterized protein</fullName>
    </submittedName>
</protein>
<evidence type="ECO:0000256" key="1">
    <source>
        <dbReference type="SAM" id="MobiDB-lite"/>
    </source>
</evidence>
<organism evidence="2 3">
    <name type="scientific">Lentinula edodes</name>
    <name type="common">Shiitake mushroom</name>
    <name type="synonym">Lentinus edodes</name>
    <dbReference type="NCBI Taxonomy" id="5353"/>
    <lineage>
        <taxon>Eukaryota</taxon>
        <taxon>Fungi</taxon>
        <taxon>Dikarya</taxon>
        <taxon>Basidiomycota</taxon>
        <taxon>Agaricomycotina</taxon>
        <taxon>Agaricomycetes</taxon>
        <taxon>Agaricomycetidae</taxon>
        <taxon>Agaricales</taxon>
        <taxon>Marasmiineae</taxon>
        <taxon>Omphalotaceae</taxon>
        <taxon>Lentinula</taxon>
    </lineage>
</organism>
<accession>A0A1Q3DUR2</accession>
<proteinExistence type="predicted"/>
<evidence type="ECO:0000313" key="3">
    <source>
        <dbReference type="Proteomes" id="UP000188533"/>
    </source>
</evidence>
<feature type="region of interest" description="Disordered" evidence="1">
    <location>
        <begin position="53"/>
        <end position="86"/>
    </location>
</feature>
<dbReference type="AlphaFoldDB" id="A0A1Q3DUR2"/>
<name>A0A1Q3DUR2_LENED</name>
<reference evidence="2 3" key="2">
    <citation type="submission" date="2017-02" db="EMBL/GenBank/DDBJ databases">
        <title>A genome survey and senescence transcriptome analysis in Lentinula edodes.</title>
        <authorList>
            <person name="Sakamoto Y."/>
            <person name="Nakade K."/>
            <person name="Sato S."/>
            <person name="Yoshida Y."/>
            <person name="Miyazaki K."/>
            <person name="Natsume S."/>
            <person name="Konno N."/>
        </authorList>
    </citation>
    <scope>NUCLEOTIDE SEQUENCE [LARGE SCALE GENOMIC DNA]</scope>
    <source>
        <strain evidence="2 3">NBRC 111202</strain>
    </source>
</reference>
<feature type="region of interest" description="Disordered" evidence="1">
    <location>
        <begin position="1"/>
        <end position="27"/>
    </location>
</feature>
<comment type="caution">
    <text evidence="2">The sequence shown here is derived from an EMBL/GenBank/DDBJ whole genome shotgun (WGS) entry which is preliminary data.</text>
</comment>
<evidence type="ECO:0000313" key="2">
    <source>
        <dbReference type="EMBL" id="GAV98731.1"/>
    </source>
</evidence>
<reference evidence="2 3" key="1">
    <citation type="submission" date="2016-08" db="EMBL/GenBank/DDBJ databases">
        <authorList>
            <consortium name="Lentinula edodes genome sequencing consortium"/>
            <person name="Sakamoto Y."/>
            <person name="Nakade K."/>
            <person name="Sato S."/>
            <person name="Yoshida Y."/>
            <person name="Miyazaki K."/>
            <person name="Natsume S."/>
            <person name="Konno N."/>
        </authorList>
    </citation>
    <scope>NUCLEOTIDE SEQUENCE [LARGE SCALE GENOMIC DNA]</scope>
    <source>
        <strain evidence="2 3">NBRC 111202</strain>
    </source>
</reference>
<feature type="compositionally biased region" description="Acidic residues" evidence="1">
    <location>
        <begin position="73"/>
        <end position="83"/>
    </location>
</feature>
<keyword evidence="3" id="KW-1185">Reference proteome</keyword>
<feature type="compositionally biased region" description="Polar residues" evidence="1">
    <location>
        <begin position="1"/>
        <end position="26"/>
    </location>
</feature>